<feature type="transmembrane region" description="Helical" evidence="2">
    <location>
        <begin position="73"/>
        <end position="95"/>
    </location>
</feature>
<name>A0ABQ9X9Q7_9EUKA</name>
<feature type="transmembrane region" description="Helical" evidence="2">
    <location>
        <begin position="176"/>
        <end position="196"/>
    </location>
</feature>
<evidence type="ECO:0000256" key="2">
    <source>
        <dbReference type="SAM" id="Phobius"/>
    </source>
</evidence>
<sequence>MSLYLFVAVLFRRFNLQDYTYMSFLFALFYFVLIQAYPHIPTGNISEQNICSGEIQRSPSSKPGNNPTTWDKFLYFSSMLALTNSLIASIAYWAFLYPGSKQTWWETMIFGAIPHGLSFVLTAVDVIFFSNMKYRCRHISVPILFGCAYIIFGLLFYAVNKIWLYGFLNFTSIAAAYGYPIVVGCCILFSLLFVFISRIRRRVVGDHTSSPTAFQKVEDSRTVGPRMGQAEGSMASMESEPILRDT</sequence>
<feature type="region of interest" description="Disordered" evidence="1">
    <location>
        <begin position="215"/>
        <end position="246"/>
    </location>
</feature>
<keyword evidence="2" id="KW-1133">Transmembrane helix</keyword>
<protein>
    <submittedName>
        <fullName evidence="3">Uncharacterized protein</fullName>
    </submittedName>
</protein>
<feature type="transmembrane region" description="Helical" evidence="2">
    <location>
        <begin position="107"/>
        <end position="129"/>
    </location>
</feature>
<dbReference type="EMBL" id="JARBJD010000176">
    <property type="protein sequence ID" value="KAK2948439.1"/>
    <property type="molecule type" value="Genomic_DNA"/>
</dbReference>
<evidence type="ECO:0000313" key="3">
    <source>
        <dbReference type="EMBL" id="KAK2948439.1"/>
    </source>
</evidence>
<reference evidence="3 4" key="1">
    <citation type="journal article" date="2022" name="bioRxiv">
        <title>Genomics of Preaxostyla Flagellates Illuminates Evolutionary Transitions and the Path Towards Mitochondrial Loss.</title>
        <authorList>
            <person name="Novak L.V.F."/>
            <person name="Treitli S.C."/>
            <person name="Pyrih J."/>
            <person name="Halakuc P."/>
            <person name="Pipaliya S.V."/>
            <person name="Vacek V."/>
            <person name="Brzon O."/>
            <person name="Soukal P."/>
            <person name="Eme L."/>
            <person name="Dacks J.B."/>
            <person name="Karnkowska A."/>
            <person name="Elias M."/>
            <person name="Hampl V."/>
        </authorList>
    </citation>
    <scope>NUCLEOTIDE SEQUENCE [LARGE SCALE GENOMIC DNA]</scope>
    <source>
        <strain evidence="3">NAU3</strain>
        <tissue evidence="3">Gut</tissue>
    </source>
</reference>
<dbReference type="Proteomes" id="UP001281761">
    <property type="component" value="Unassembled WGS sequence"/>
</dbReference>
<organism evidence="3 4">
    <name type="scientific">Blattamonas nauphoetae</name>
    <dbReference type="NCBI Taxonomy" id="2049346"/>
    <lineage>
        <taxon>Eukaryota</taxon>
        <taxon>Metamonada</taxon>
        <taxon>Preaxostyla</taxon>
        <taxon>Oxymonadida</taxon>
        <taxon>Blattamonas</taxon>
    </lineage>
</organism>
<comment type="caution">
    <text evidence="3">The sequence shown here is derived from an EMBL/GenBank/DDBJ whole genome shotgun (WGS) entry which is preliminary data.</text>
</comment>
<dbReference type="PANTHER" id="PTHR12242">
    <property type="entry name" value="OS02G0130600 PROTEIN-RELATED"/>
    <property type="match status" value="1"/>
</dbReference>
<keyword evidence="2" id="KW-0812">Transmembrane</keyword>
<keyword evidence="2" id="KW-0472">Membrane</keyword>
<gene>
    <name evidence="3" type="ORF">BLNAU_16604</name>
</gene>
<evidence type="ECO:0000313" key="4">
    <source>
        <dbReference type="Proteomes" id="UP001281761"/>
    </source>
</evidence>
<feature type="transmembrane region" description="Helical" evidence="2">
    <location>
        <begin position="141"/>
        <end position="164"/>
    </location>
</feature>
<proteinExistence type="predicted"/>
<feature type="transmembrane region" description="Helical" evidence="2">
    <location>
        <begin position="20"/>
        <end position="37"/>
    </location>
</feature>
<accession>A0ABQ9X9Q7</accession>
<keyword evidence="4" id="KW-1185">Reference proteome</keyword>
<evidence type="ECO:0000256" key="1">
    <source>
        <dbReference type="SAM" id="MobiDB-lite"/>
    </source>
</evidence>